<organism evidence="2 3">
    <name type="scientific">Campylobacter portucalensis</name>
    <dbReference type="NCBI Taxonomy" id="2608384"/>
    <lineage>
        <taxon>Bacteria</taxon>
        <taxon>Pseudomonadati</taxon>
        <taxon>Campylobacterota</taxon>
        <taxon>Epsilonproteobacteria</taxon>
        <taxon>Campylobacterales</taxon>
        <taxon>Campylobacteraceae</taxon>
        <taxon>Campylobacter</taxon>
    </lineage>
</organism>
<proteinExistence type="inferred from homology"/>
<dbReference type="EMBL" id="VWSJ01000004">
    <property type="protein sequence ID" value="MSN95879.1"/>
    <property type="molecule type" value="Genomic_DNA"/>
</dbReference>
<dbReference type="SUPFAM" id="SSF82607">
    <property type="entry name" value="YbaB-like"/>
    <property type="match status" value="1"/>
</dbReference>
<evidence type="ECO:0000313" key="2">
    <source>
        <dbReference type="EMBL" id="MSN95879.1"/>
    </source>
</evidence>
<comment type="function">
    <text evidence="1">Binds to DNA and alters its conformation. May be involved in regulation of gene expression, nucleoid organization and DNA protection.</text>
</comment>
<reference evidence="2 3" key="1">
    <citation type="submission" date="2019-09" db="EMBL/GenBank/DDBJ databases">
        <authorList>
            <person name="Silva M."/>
            <person name="Pereira G."/>
            <person name="Lopes-Da-Costa L."/>
            <person name="Silva E."/>
        </authorList>
    </citation>
    <scope>NUCLEOTIDE SEQUENCE [LARGE SCALE GENOMIC DNA]</scope>
    <source>
        <strain evidence="2 3">FMV-PI01</strain>
    </source>
</reference>
<keyword evidence="3" id="KW-1185">Reference proteome</keyword>
<dbReference type="InterPro" id="IPR004401">
    <property type="entry name" value="YbaB/EbfC"/>
</dbReference>
<dbReference type="HAMAP" id="MF_00274">
    <property type="entry name" value="DNA_YbaB_EbfC"/>
    <property type="match status" value="1"/>
</dbReference>
<evidence type="ECO:0000313" key="3">
    <source>
        <dbReference type="Proteomes" id="UP000476338"/>
    </source>
</evidence>
<dbReference type="InterPro" id="IPR036894">
    <property type="entry name" value="YbaB-like_sf"/>
</dbReference>
<keyword evidence="1" id="KW-0238">DNA-binding</keyword>
<dbReference type="RefSeq" id="WP_154570150.1">
    <property type="nucleotide sequence ID" value="NZ_VWSJ01000004.1"/>
</dbReference>
<evidence type="ECO:0000256" key="1">
    <source>
        <dbReference type="HAMAP-Rule" id="MF_00274"/>
    </source>
</evidence>
<protein>
    <recommendedName>
        <fullName evidence="1">Nucleoid-associated protein F1B92_01485</fullName>
    </recommendedName>
</protein>
<dbReference type="Pfam" id="PF02575">
    <property type="entry name" value="YbaB_DNA_bd"/>
    <property type="match status" value="1"/>
</dbReference>
<comment type="similarity">
    <text evidence="1">Belongs to the YbaB/EbfC family.</text>
</comment>
<comment type="caution">
    <text evidence="2">The sequence shown here is derived from an EMBL/GenBank/DDBJ whole genome shotgun (WGS) entry which is preliminary data.</text>
</comment>
<dbReference type="AlphaFoldDB" id="A0A6L5WG37"/>
<gene>
    <name evidence="2" type="ORF">F1B92_01485</name>
</gene>
<dbReference type="GO" id="GO:0043590">
    <property type="term" value="C:bacterial nucleoid"/>
    <property type="evidence" value="ECO:0007669"/>
    <property type="project" value="UniProtKB-UniRule"/>
</dbReference>
<accession>A0A6L5WG37</accession>
<dbReference type="GO" id="GO:0005737">
    <property type="term" value="C:cytoplasm"/>
    <property type="evidence" value="ECO:0007669"/>
    <property type="project" value="UniProtKB-UniRule"/>
</dbReference>
<keyword evidence="1" id="KW-0963">Cytoplasm</keyword>
<dbReference type="PIRSF" id="PIRSF004555">
    <property type="entry name" value="UCP004555"/>
    <property type="match status" value="1"/>
</dbReference>
<sequence>MFEGFDLSKMGEMFEEIQKKAKNLEDENANKEFCIKAGAGMIEIKINGKGEVLDLNIDDELLEDKASLQILLISAINDAVKLIENQKKELASKMLGGLSL</sequence>
<dbReference type="Gene3D" id="3.30.1310.10">
    <property type="entry name" value="Nucleoid-associated protein YbaB-like domain"/>
    <property type="match status" value="1"/>
</dbReference>
<dbReference type="Proteomes" id="UP000476338">
    <property type="component" value="Unassembled WGS sequence"/>
</dbReference>
<comment type="subunit">
    <text evidence="1">Homodimer.</text>
</comment>
<dbReference type="GO" id="GO:0003677">
    <property type="term" value="F:DNA binding"/>
    <property type="evidence" value="ECO:0007669"/>
    <property type="project" value="UniProtKB-UniRule"/>
</dbReference>
<comment type="subcellular location">
    <subcellularLocation>
        <location evidence="1">Cytoplasm</location>
        <location evidence="1">Nucleoid</location>
    </subcellularLocation>
</comment>
<name>A0A6L5WG37_9BACT</name>
<dbReference type="NCBIfam" id="TIGR00103">
    <property type="entry name" value="DNA_YbaB_EbfC"/>
    <property type="match status" value="1"/>
</dbReference>
<reference evidence="2 3" key="2">
    <citation type="submission" date="2020-03" db="EMBL/GenBank/DDBJ databases">
        <title>Campylobacter portucalensis sp. nov., a new species of Campylobacter isolated from the reproductive tract of bulls.</title>
        <authorList>
            <person name="Silva M.F."/>
            <person name="Pereira G."/>
            <person name="Carneiro C."/>
            <person name="Hemphill A."/>
            <person name="Mateus L."/>
            <person name="Lopes-Da-Costa L."/>
            <person name="Silva E."/>
        </authorList>
    </citation>
    <scope>NUCLEOTIDE SEQUENCE [LARGE SCALE GENOMIC DNA]</scope>
    <source>
        <strain evidence="2 3">FMV-PI01</strain>
    </source>
</reference>